<feature type="compositionally biased region" description="Pro residues" evidence="1">
    <location>
        <begin position="290"/>
        <end position="326"/>
    </location>
</feature>
<gene>
    <name evidence="3" type="ORF">IAG43_29780</name>
</gene>
<feature type="region of interest" description="Disordered" evidence="1">
    <location>
        <begin position="50"/>
        <end position="89"/>
    </location>
</feature>
<feature type="compositionally biased region" description="Low complexity" evidence="1">
    <location>
        <begin position="327"/>
        <end position="340"/>
    </location>
</feature>
<accession>A0A7H0I1N2</accession>
<evidence type="ECO:0000313" key="4">
    <source>
        <dbReference type="Proteomes" id="UP000516230"/>
    </source>
</evidence>
<dbReference type="EMBL" id="CP060825">
    <property type="protein sequence ID" value="QNP66698.1"/>
    <property type="molecule type" value="Genomic_DNA"/>
</dbReference>
<dbReference type="Proteomes" id="UP000516230">
    <property type="component" value="Chromosome"/>
</dbReference>
<organism evidence="3 4">
    <name type="scientific">Streptomyces genisteinicus</name>
    <dbReference type="NCBI Taxonomy" id="2768068"/>
    <lineage>
        <taxon>Bacteria</taxon>
        <taxon>Bacillati</taxon>
        <taxon>Actinomycetota</taxon>
        <taxon>Actinomycetes</taxon>
        <taxon>Kitasatosporales</taxon>
        <taxon>Streptomycetaceae</taxon>
        <taxon>Streptomyces</taxon>
    </lineage>
</organism>
<dbReference type="Pfam" id="PF20568">
    <property type="entry name" value="DUF6777"/>
    <property type="match status" value="1"/>
</dbReference>
<dbReference type="PROSITE" id="PS51257">
    <property type="entry name" value="PROKAR_LIPOPROTEIN"/>
    <property type="match status" value="1"/>
</dbReference>
<proteinExistence type="predicted"/>
<feature type="compositionally biased region" description="Pro residues" evidence="1">
    <location>
        <begin position="63"/>
        <end position="72"/>
    </location>
</feature>
<dbReference type="KEGG" id="sgj:IAG43_29780"/>
<feature type="compositionally biased region" description="Low complexity" evidence="1">
    <location>
        <begin position="50"/>
        <end position="62"/>
    </location>
</feature>
<dbReference type="AlphaFoldDB" id="A0A7H0I1N2"/>
<reference evidence="3 4" key="1">
    <citation type="submission" date="2020-08" db="EMBL/GenBank/DDBJ databases">
        <title>A novel species.</title>
        <authorList>
            <person name="Gao J."/>
        </authorList>
    </citation>
    <scope>NUCLEOTIDE SEQUENCE [LARGE SCALE GENOMIC DNA]</scope>
    <source>
        <strain evidence="3 4">CRPJ-33</strain>
    </source>
</reference>
<feature type="compositionally biased region" description="Polar residues" evidence="1">
    <location>
        <begin position="76"/>
        <end position="86"/>
    </location>
</feature>
<dbReference type="InterPro" id="IPR046704">
    <property type="entry name" value="DUF6777"/>
</dbReference>
<feature type="domain" description="DUF6777" evidence="2">
    <location>
        <begin position="82"/>
        <end position="244"/>
    </location>
</feature>
<sequence length="349" mass="35027">MVRSPMHRLYAAAAAVCVGLLATGCGGGGDREAASGELLLQALAAPGPEPFTASTARSSASFTPPPVTPAPKSPSGNGTSLRTISGATPGLYAGAQETPGCDVEAQVRLLGEDKARARAFADGAGVEEGDVASFLRGLTAVQLRADTRVTGHGYSGGRASAHQGVLQAGTAVLVDQYGSPRVRCAAGSPLRQPIALTSAVVPKGKPWSGYRADRVIVVKPATQVVNNLLIVNLADGSWIERPTGTDGEEDARPEVLPPVQAAEVFSDPSRTGSAGNDAAGSPSPSEAPADPGPQPVPDAPAPAEPQDPPAPAPDEAPPGEEPPPADPGTDLPDPGTGPDAPVAPEPYQG</sequence>
<keyword evidence="4" id="KW-1185">Reference proteome</keyword>
<evidence type="ECO:0000313" key="3">
    <source>
        <dbReference type="EMBL" id="QNP66698.1"/>
    </source>
</evidence>
<evidence type="ECO:0000256" key="1">
    <source>
        <dbReference type="SAM" id="MobiDB-lite"/>
    </source>
</evidence>
<protein>
    <recommendedName>
        <fullName evidence="2">DUF6777 domain-containing protein</fullName>
    </recommendedName>
</protein>
<evidence type="ECO:0000259" key="2">
    <source>
        <dbReference type="Pfam" id="PF20568"/>
    </source>
</evidence>
<dbReference type="RefSeq" id="WP_187743754.1">
    <property type="nucleotide sequence ID" value="NZ_CP060825.1"/>
</dbReference>
<feature type="region of interest" description="Disordered" evidence="1">
    <location>
        <begin position="265"/>
        <end position="349"/>
    </location>
</feature>
<name>A0A7H0I1N2_9ACTN</name>
<feature type="compositionally biased region" description="Low complexity" evidence="1">
    <location>
        <begin position="277"/>
        <end position="289"/>
    </location>
</feature>